<dbReference type="EMBL" id="CM023482">
    <property type="protein sequence ID" value="KAH6939489.1"/>
    <property type="molecule type" value="Genomic_DNA"/>
</dbReference>
<gene>
    <name evidence="1" type="ORF">HPB50_018574</name>
</gene>
<evidence type="ECO:0000313" key="1">
    <source>
        <dbReference type="EMBL" id="KAH6939489.1"/>
    </source>
</evidence>
<name>A0ACB7T3L5_HYAAI</name>
<dbReference type="Proteomes" id="UP000821845">
    <property type="component" value="Chromosome 2"/>
</dbReference>
<evidence type="ECO:0000313" key="2">
    <source>
        <dbReference type="Proteomes" id="UP000821845"/>
    </source>
</evidence>
<protein>
    <submittedName>
        <fullName evidence="1">Uncharacterized protein</fullName>
    </submittedName>
</protein>
<organism evidence="1 2">
    <name type="scientific">Hyalomma asiaticum</name>
    <name type="common">Tick</name>
    <dbReference type="NCBI Taxonomy" id="266040"/>
    <lineage>
        <taxon>Eukaryota</taxon>
        <taxon>Metazoa</taxon>
        <taxon>Ecdysozoa</taxon>
        <taxon>Arthropoda</taxon>
        <taxon>Chelicerata</taxon>
        <taxon>Arachnida</taxon>
        <taxon>Acari</taxon>
        <taxon>Parasitiformes</taxon>
        <taxon>Ixodida</taxon>
        <taxon>Ixodoidea</taxon>
        <taxon>Ixodidae</taxon>
        <taxon>Hyalomminae</taxon>
        <taxon>Hyalomma</taxon>
    </lineage>
</organism>
<keyword evidence="2" id="KW-1185">Reference proteome</keyword>
<accession>A0ACB7T3L5</accession>
<proteinExistence type="predicted"/>
<comment type="caution">
    <text evidence="1">The sequence shown here is derived from an EMBL/GenBank/DDBJ whole genome shotgun (WGS) entry which is preliminary data.</text>
</comment>
<sequence>MPIPGNFDGAKKKAGCIGARRAPRCGLIRQGEGPVTPLSRAFTHPCAHRRGFGPASSPSSTTASVGGGASDGRRHYSNPGRARTRTCPKPRGPGVEEKRPPSLGGCGAEGTPGPGSHGASAVQKLYSSRNVAERTKERVFISEVERKMRGDIGDRNEAGPPTIKPGPLRCHAPLGLENGDSVGFALPSFAD</sequence>
<reference evidence="1" key="1">
    <citation type="submission" date="2020-05" db="EMBL/GenBank/DDBJ databases">
        <title>Large-scale comparative analyses of tick genomes elucidate their genetic diversity and vector capacities.</title>
        <authorList>
            <person name="Jia N."/>
            <person name="Wang J."/>
            <person name="Shi W."/>
            <person name="Du L."/>
            <person name="Sun Y."/>
            <person name="Zhan W."/>
            <person name="Jiang J."/>
            <person name="Wang Q."/>
            <person name="Zhang B."/>
            <person name="Ji P."/>
            <person name="Sakyi L.B."/>
            <person name="Cui X."/>
            <person name="Yuan T."/>
            <person name="Jiang B."/>
            <person name="Yang W."/>
            <person name="Lam T.T.-Y."/>
            <person name="Chang Q."/>
            <person name="Ding S."/>
            <person name="Wang X."/>
            <person name="Zhu J."/>
            <person name="Ruan X."/>
            <person name="Zhao L."/>
            <person name="Wei J."/>
            <person name="Que T."/>
            <person name="Du C."/>
            <person name="Cheng J."/>
            <person name="Dai P."/>
            <person name="Han X."/>
            <person name="Huang E."/>
            <person name="Gao Y."/>
            <person name="Liu J."/>
            <person name="Shao H."/>
            <person name="Ye R."/>
            <person name="Li L."/>
            <person name="Wei W."/>
            <person name="Wang X."/>
            <person name="Wang C."/>
            <person name="Yang T."/>
            <person name="Huo Q."/>
            <person name="Li W."/>
            <person name="Guo W."/>
            <person name="Chen H."/>
            <person name="Zhou L."/>
            <person name="Ni X."/>
            <person name="Tian J."/>
            <person name="Zhou Y."/>
            <person name="Sheng Y."/>
            <person name="Liu T."/>
            <person name="Pan Y."/>
            <person name="Xia L."/>
            <person name="Li J."/>
            <person name="Zhao F."/>
            <person name="Cao W."/>
        </authorList>
    </citation>
    <scope>NUCLEOTIDE SEQUENCE</scope>
    <source>
        <strain evidence="1">Hyas-2018</strain>
    </source>
</reference>